<accession>V2VYS6</accession>
<comment type="caution">
    <text evidence="3">The sequence shown here is derived from an EMBL/GenBank/DDBJ whole genome shotgun (WGS) entry which is preliminary data.</text>
</comment>
<proteinExistence type="predicted"/>
<feature type="coiled-coil region" evidence="1">
    <location>
        <begin position="70"/>
        <end position="119"/>
    </location>
</feature>
<sequence>MSKLSINQASKLFKVSRNTIYARIKKGDMTKDSEGLVSAQDMVRLFGNKTDKKATEKAVTELLNSREQTVQGSEQEVAHLKSNNEQLLEQQIEQLKAQVEQLEKQLEYVKANEAWLKQQLDQKLIEHKNSEKKGLLSKLFG</sequence>
<gene>
    <name evidence="3" type="ORF">F990_03485</name>
</gene>
<dbReference type="InterPro" id="IPR007889">
    <property type="entry name" value="HTH_Psq"/>
</dbReference>
<dbReference type="EMBL" id="AYEV01000060">
    <property type="protein sequence ID" value="ESK52899.1"/>
    <property type="molecule type" value="Genomic_DNA"/>
</dbReference>
<dbReference type="PATRIC" id="fig|1120928.5.peg.3524"/>
<evidence type="ECO:0000259" key="2">
    <source>
        <dbReference type="Pfam" id="PF05225"/>
    </source>
</evidence>
<feature type="domain" description="HTH psq-type" evidence="2">
    <location>
        <begin position="3"/>
        <end position="30"/>
    </location>
</feature>
<keyword evidence="4" id="KW-1185">Reference proteome</keyword>
<evidence type="ECO:0000313" key="4">
    <source>
        <dbReference type="Proteomes" id="UP000017404"/>
    </source>
</evidence>
<dbReference type="InterPro" id="IPR047783">
    <property type="entry name" value="ORF2/OrfX-like"/>
</dbReference>
<dbReference type="OrthoDB" id="6683872at2"/>
<dbReference type="AlphaFoldDB" id="V2VYS6"/>
<dbReference type="RefSeq" id="WP_018680069.1">
    <property type="nucleotide sequence ID" value="NZ_AYEV01000060.1"/>
</dbReference>
<keyword evidence="1" id="KW-0175">Coiled coil</keyword>
<evidence type="ECO:0000256" key="1">
    <source>
        <dbReference type="SAM" id="Coils"/>
    </source>
</evidence>
<organism evidence="3 4">
    <name type="scientific">Acinetobacter tjernbergiae DSM 14971 = CIP 107465</name>
    <dbReference type="NCBI Taxonomy" id="1120928"/>
    <lineage>
        <taxon>Bacteria</taxon>
        <taxon>Pseudomonadati</taxon>
        <taxon>Pseudomonadota</taxon>
        <taxon>Gammaproteobacteria</taxon>
        <taxon>Moraxellales</taxon>
        <taxon>Moraxellaceae</taxon>
        <taxon>Acinetobacter</taxon>
    </lineage>
</organism>
<dbReference type="Proteomes" id="UP000017404">
    <property type="component" value="Unassembled WGS sequence"/>
</dbReference>
<dbReference type="NCBIfam" id="NF038291">
    <property type="entry name" value="rep_pAB02_ORF2"/>
    <property type="match status" value="1"/>
</dbReference>
<dbReference type="Pfam" id="PF05225">
    <property type="entry name" value="HTH_psq"/>
    <property type="match status" value="1"/>
</dbReference>
<dbReference type="STRING" id="202955.GCA_000759995_00063"/>
<dbReference type="GO" id="GO:0003677">
    <property type="term" value="F:DNA binding"/>
    <property type="evidence" value="ECO:0007669"/>
    <property type="project" value="InterPro"/>
</dbReference>
<name>V2VYS6_9GAMM</name>
<evidence type="ECO:0000313" key="3">
    <source>
        <dbReference type="EMBL" id="ESK52899.1"/>
    </source>
</evidence>
<reference evidence="3 4" key="1">
    <citation type="submission" date="2013-10" db="EMBL/GenBank/DDBJ databases">
        <title>The Genome Sequence of Acinetobacter tjernbergiae CIP107465.</title>
        <authorList>
            <consortium name="The Broad Institute Genomics Platform"/>
            <consortium name="The Broad Institute Genome Sequencing Center for Infectious Disease"/>
            <person name="Cerqueira G."/>
            <person name="Feldgarden M."/>
            <person name="Courvalin P."/>
            <person name="Grillot-Courvalin C."/>
            <person name="Clermont D."/>
            <person name="Rocha E."/>
            <person name="Yoon E.-J."/>
            <person name="Nemec A."/>
            <person name="Young S.K."/>
            <person name="Zeng Q."/>
            <person name="Gargeya S."/>
            <person name="Fitzgerald M."/>
            <person name="Abouelleil A."/>
            <person name="Alvarado L."/>
            <person name="Berlin A.M."/>
            <person name="Chapman S.B."/>
            <person name="Gainer-Dewar J."/>
            <person name="Goldberg J."/>
            <person name="Gnerre S."/>
            <person name="Griggs A."/>
            <person name="Gujja S."/>
            <person name="Hansen M."/>
            <person name="Howarth C."/>
            <person name="Imamovic A."/>
            <person name="Ireland A."/>
            <person name="Larimer J."/>
            <person name="McCowan C."/>
            <person name="Murphy C."/>
            <person name="Pearson M."/>
            <person name="Poon T.W."/>
            <person name="Priest M."/>
            <person name="Roberts A."/>
            <person name="Saif S."/>
            <person name="Shea T."/>
            <person name="Sykes S."/>
            <person name="Wortman J."/>
            <person name="Nusbaum C."/>
            <person name="Birren B."/>
        </authorList>
    </citation>
    <scope>NUCLEOTIDE SEQUENCE [LARGE SCALE GENOMIC DNA]</scope>
    <source>
        <strain evidence="3 4">CIP 107465</strain>
    </source>
</reference>
<dbReference type="eggNOG" id="ENOG502ZMUK">
    <property type="taxonomic scope" value="Bacteria"/>
</dbReference>
<protein>
    <recommendedName>
        <fullName evidence="2">HTH psq-type domain-containing protein</fullName>
    </recommendedName>
</protein>